<feature type="transmembrane region" description="Helical" evidence="7">
    <location>
        <begin position="334"/>
        <end position="352"/>
    </location>
</feature>
<feature type="transmembrane region" description="Helical" evidence="7">
    <location>
        <begin position="103"/>
        <end position="122"/>
    </location>
</feature>
<feature type="transmembrane region" description="Helical" evidence="7">
    <location>
        <begin position="372"/>
        <end position="396"/>
    </location>
</feature>
<dbReference type="Pfam" id="PF07690">
    <property type="entry name" value="MFS_1"/>
    <property type="match status" value="1"/>
</dbReference>
<dbReference type="PROSITE" id="PS50850">
    <property type="entry name" value="MFS"/>
    <property type="match status" value="1"/>
</dbReference>
<organism evidence="9 10">
    <name type="scientific">Macrolepiota fuliginosa MF-IS2</name>
    <dbReference type="NCBI Taxonomy" id="1400762"/>
    <lineage>
        <taxon>Eukaryota</taxon>
        <taxon>Fungi</taxon>
        <taxon>Dikarya</taxon>
        <taxon>Basidiomycota</taxon>
        <taxon>Agaricomycotina</taxon>
        <taxon>Agaricomycetes</taxon>
        <taxon>Agaricomycetidae</taxon>
        <taxon>Agaricales</taxon>
        <taxon>Agaricineae</taxon>
        <taxon>Agaricaceae</taxon>
        <taxon>Macrolepiota</taxon>
    </lineage>
</organism>
<dbReference type="PANTHER" id="PTHR23504">
    <property type="entry name" value="MAJOR FACILITATOR SUPERFAMILY DOMAIN-CONTAINING PROTEIN 10"/>
    <property type="match status" value="1"/>
</dbReference>
<feature type="region of interest" description="Disordered" evidence="6">
    <location>
        <begin position="1"/>
        <end position="20"/>
    </location>
</feature>
<dbReference type="GO" id="GO:0022857">
    <property type="term" value="F:transmembrane transporter activity"/>
    <property type="evidence" value="ECO:0007669"/>
    <property type="project" value="InterPro"/>
</dbReference>
<evidence type="ECO:0000256" key="7">
    <source>
        <dbReference type="SAM" id="Phobius"/>
    </source>
</evidence>
<feature type="transmembrane region" description="Helical" evidence="7">
    <location>
        <begin position="262"/>
        <end position="283"/>
    </location>
</feature>
<evidence type="ECO:0000313" key="10">
    <source>
        <dbReference type="Proteomes" id="UP000807342"/>
    </source>
</evidence>
<dbReference type="InterPro" id="IPR036259">
    <property type="entry name" value="MFS_trans_sf"/>
</dbReference>
<keyword evidence="5 7" id="KW-0472">Membrane</keyword>
<evidence type="ECO:0000259" key="8">
    <source>
        <dbReference type="PROSITE" id="PS50850"/>
    </source>
</evidence>
<dbReference type="Proteomes" id="UP000807342">
    <property type="component" value="Unassembled WGS sequence"/>
</dbReference>
<evidence type="ECO:0000256" key="3">
    <source>
        <dbReference type="ARBA" id="ARBA00022692"/>
    </source>
</evidence>
<feature type="domain" description="Major facilitator superfamily (MFS) profile" evidence="8">
    <location>
        <begin position="35"/>
        <end position="468"/>
    </location>
</feature>
<dbReference type="SUPFAM" id="SSF103473">
    <property type="entry name" value="MFS general substrate transporter"/>
    <property type="match status" value="1"/>
</dbReference>
<feature type="transmembrane region" description="Helical" evidence="7">
    <location>
        <begin position="203"/>
        <end position="225"/>
    </location>
</feature>
<feature type="transmembrane region" description="Helical" evidence="7">
    <location>
        <begin position="444"/>
        <end position="464"/>
    </location>
</feature>
<dbReference type="OrthoDB" id="419616at2759"/>
<gene>
    <name evidence="9" type="ORF">P691DRAFT_694333</name>
</gene>
<keyword evidence="3 7" id="KW-0812">Transmembrane</keyword>
<dbReference type="InterPro" id="IPR001958">
    <property type="entry name" value="Tet-R_TetA/multi-R_MdtG-like"/>
</dbReference>
<sequence>MVDSSTTRDDPERAPLLSRDGPVRRTPLPFRQISILLFLNFCEFTARYSVLPFLNELLLSLNGGDETTVPYYASIMEAGRRASFLVMIMYWGRISDYLGRKPILLLSCAAVGSSIFLVGISTSFWMLVVSRCISGGLSSNAGIIKTAIGEMTDDTNRADAFALLNVPWSMGMSIGPLIGGWLSNPQRNFPRMFSGKLWGDFPYLLPCATIALATFIAFLVASFHFRETLPHKSNSPTSVESTQTAAQVQKPPPLRALLTRRVLLSVSVYAAIDFVTMAFLSIQPLFLAMPIRVGGLALEPTKIGSILGFFGLCDAVMGAFILGPLVRRFGLRKVLRFASSASIPIFLLYPLMNICAKEWQVHHHTKPRVIMYILLAIQLVLLFLLNLGYGCVLLFITSSAPNRRSLGSVNGIAQSVVAVTRLSGPTFGTVILGLSIEKGWMGGYAVYFVSSFVAVGGVLLTGMLPKNAWEAENPEGS</sequence>
<evidence type="ECO:0000313" key="9">
    <source>
        <dbReference type="EMBL" id="KAF9453701.1"/>
    </source>
</evidence>
<dbReference type="PANTHER" id="PTHR23504:SF15">
    <property type="entry name" value="MAJOR FACILITATOR SUPERFAMILY (MFS) PROFILE DOMAIN-CONTAINING PROTEIN"/>
    <property type="match status" value="1"/>
</dbReference>
<evidence type="ECO:0000256" key="6">
    <source>
        <dbReference type="SAM" id="MobiDB-lite"/>
    </source>
</evidence>
<dbReference type="CDD" id="cd17330">
    <property type="entry name" value="MFS_SLC46_TetA_like"/>
    <property type="match status" value="1"/>
</dbReference>
<accession>A0A9P5XPZ7</accession>
<evidence type="ECO:0000256" key="1">
    <source>
        <dbReference type="ARBA" id="ARBA00004141"/>
    </source>
</evidence>
<feature type="compositionally biased region" description="Basic and acidic residues" evidence="6">
    <location>
        <begin position="1"/>
        <end position="13"/>
    </location>
</feature>
<feature type="transmembrane region" description="Helical" evidence="7">
    <location>
        <begin position="303"/>
        <end position="322"/>
    </location>
</feature>
<dbReference type="InterPro" id="IPR020846">
    <property type="entry name" value="MFS_dom"/>
</dbReference>
<dbReference type="AlphaFoldDB" id="A0A9P5XPZ7"/>
<dbReference type="InterPro" id="IPR011701">
    <property type="entry name" value="MFS"/>
</dbReference>
<comment type="subcellular location">
    <subcellularLocation>
        <location evidence="1">Membrane</location>
        <topology evidence="1">Multi-pass membrane protein</topology>
    </subcellularLocation>
</comment>
<evidence type="ECO:0000256" key="2">
    <source>
        <dbReference type="ARBA" id="ARBA00022448"/>
    </source>
</evidence>
<dbReference type="Gene3D" id="1.20.1250.20">
    <property type="entry name" value="MFS general substrate transporter like domains"/>
    <property type="match status" value="1"/>
</dbReference>
<dbReference type="GO" id="GO:0016020">
    <property type="term" value="C:membrane"/>
    <property type="evidence" value="ECO:0007669"/>
    <property type="project" value="UniProtKB-SubCell"/>
</dbReference>
<protein>
    <submittedName>
        <fullName evidence="9">Major facilitator superfamily transporter</fullName>
    </submittedName>
</protein>
<keyword evidence="2" id="KW-0813">Transport</keyword>
<name>A0A9P5XPZ7_9AGAR</name>
<evidence type="ECO:0000256" key="5">
    <source>
        <dbReference type="ARBA" id="ARBA00023136"/>
    </source>
</evidence>
<keyword evidence="10" id="KW-1185">Reference proteome</keyword>
<feature type="transmembrane region" description="Helical" evidence="7">
    <location>
        <begin position="160"/>
        <end position="183"/>
    </location>
</feature>
<dbReference type="EMBL" id="MU151059">
    <property type="protein sequence ID" value="KAF9453701.1"/>
    <property type="molecule type" value="Genomic_DNA"/>
</dbReference>
<keyword evidence="4 7" id="KW-1133">Transmembrane helix</keyword>
<reference evidence="9" key="1">
    <citation type="submission" date="2020-11" db="EMBL/GenBank/DDBJ databases">
        <authorList>
            <consortium name="DOE Joint Genome Institute"/>
            <person name="Ahrendt S."/>
            <person name="Riley R."/>
            <person name="Andreopoulos W."/>
            <person name="Labutti K."/>
            <person name="Pangilinan J."/>
            <person name="Ruiz-Duenas F.J."/>
            <person name="Barrasa J.M."/>
            <person name="Sanchez-Garcia M."/>
            <person name="Camarero S."/>
            <person name="Miyauchi S."/>
            <person name="Serrano A."/>
            <person name="Linde D."/>
            <person name="Babiker R."/>
            <person name="Drula E."/>
            <person name="Ayuso-Fernandez I."/>
            <person name="Pacheco R."/>
            <person name="Padilla G."/>
            <person name="Ferreira P."/>
            <person name="Barriuso J."/>
            <person name="Kellner H."/>
            <person name="Castanera R."/>
            <person name="Alfaro M."/>
            <person name="Ramirez L."/>
            <person name="Pisabarro A.G."/>
            <person name="Kuo A."/>
            <person name="Tritt A."/>
            <person name="Lipzen A."/>
            <person name="He G."/>
            <person name="Yan M."/>
            <person name="Ng V."/>
            <person name="Cullen D."/>
            <person name="Martin F."/>
            <person name="Rosso M.-N."/>
            <person name="Henrissat B."/>
            <person name="Hibbett D."/>
            <person name="Martinez A.T."/>
            <person name="Grigoriev I.V."/>
        </authorList>
    </citation>
    <scope>NUCLEOTIDE SEQUENCE</scope>
    <source>
        <strain evidence="9">MF-IS2</strain>
    </source>
</reference>
<proteinExistence type="predicted"/>
<dbReference type="PRINTS" id="PR01035">
    <property type="entry name" value="TCRTETA"/>
</dbReference>
<evidence type="ECO:0000256" key="4">
    <source>
        <dbReference type="ARBA" id="ARBA00022989"/>
    </source>
</evidence>
<comment type="caution">
    <text evidence="9">The sequence shown here is derived from an EMBL/GenBank/DDBJ whole genome shotgun (WGS) entry which is preliminary data.</text>
</comment>